<protein>
    <recommendedName>
        <fullName evidence="3">Single-stranded DNA-binding protein</fullName>
    </recommendedName>
</protein>
<evidence type="ECO:0000313" key="1">
    <source>
        <dbReference type="EMBL" id="OEY92259.1"/>
    </source>
</evidence>
<dbReference type="Proteomes" id="UP000185895">
    <property type="component" value="Unassembled WGS sequence"/>
</dbReference>
<sequence>MLMNATIKVLGAKKSKGDFNGKPYDNTVLYQEVSMKQGEDYLGAASEEIKWGNSSNFDHLKVTGIKFPFVADVTLEQVTNGRTSTLVIVDLKPQVQAKN</sequence>
<proteinExistence type="predicted"/>
<dbReference type="RefSeq" id="WP_070070855.1">
    <property type="nucleotide sequence ID" value="NZ_MKKK01000067.1"/>
</dbReference>
<name>A0A1E7QYX0_9GAMM</name>
<organism evidence="1 2">
    <name type="scientific">Acinetobacter qingfengensis</name>
    <dbReference type="NCBI Taxonomy" id="1262585"/>
    <lineage>
        <taxon>Bacteria</taxon>
        <taxon>Pseudomonadati</taxon>
        <taxon>Pseudomonadota</taxon>
        <taxon>Gammaproteobacteria</taxon>
        <taxon>Moraxellales</taxon>
        <taxon>Moraxellaceae</taxon>
        <taxon>Acinetobacter</taxon>
    </lineage>
</organism>
<gene>
    <name evidence="1" type="ORF">BJI46_05790</name>
</gene>
<comment type="caution">
    <text evidence="1">The sequence shown here is derived from an EMBL/GenBank/DDBJ whole genome shotgun (WGS) entry which is preliminary data.</text>
</comment>
<accession>A0A1E7QYX0</accession>
<dbReference type="STRING" id="1262585.BJI46_05790"/>
<evidence type="ECO:0000313" key="2">
    <source>
        <dbReference type="Proteomes" id="UP000185895"/>
    </source>
</evidence>
<dbReference type="OrthoDB" id="6710339at2"/>
<dbReference type="AlphaFoldDB" id="A0A1E7QYX0"/>
<keyword evidence="2" id="KW-1185">Reference proteome</keyword>
<evidence type="ECO:0008006" key="3">
    <source>
        <dbReference type="Google" id="ProtNLM"/>
    </source>
</evidence>
<dbReference type="EMBL" id="MKKK01000067">
    <property type="protein sequence ID" value="OEY92259.1"/>
    <property type="molecule type" value="Genomic_DNA"/>
</dbReference>
<reference evidence="1 2" key="1">
    <citation type="submission" date="2016-09" db="EMBL/GenBank/DDBJ databases">
        <authorList>
            <person name="Capua I."/>
            <person name="De Benedictis P."/>
            <person name="Joannis T."/>
            <person name="Lombin L.H."/>
            <person name="Cattoli G."/>
        </authorList>
    </citation>
    <scope>NUCLEOTIDE SEQUENCE [LARGE SCALE GENOMIC DNA]</scope>
    <source>
        <strain evidence="1 2">ANC 4671</strain>
    </source>
</reference>